<feature type="compositionally biased region" description="Basic and acidic residues" evidence="1">
    <location>
        <begin position="76"/>
        <end position="86"/>
    </location>
</feature>
<proteinExistence type="predicted"/>
<feature type="region of interest" description="Disordered" evidence="1">
    <location>
        <begin position="1"/>
        <end position="127"/>
    </location>
</feature>
<protein>
    <submittedName>
        <fullName evidence="2">Uncharacterized protein</fullName>
    </submittedName>
</protein>
<organism evidence="2 3">
    <name type="scientific">Punica granatum</name>
    <name type="common">Pomegranate</name>
    <dbReference type="NCBI Taxonomy" id="22663"/>
    <lineage>
        <taxon>Eukaryota</taxon>
        <taxon>Viridiplantae</taxon>
        <taxon>Streptophyta</taxon>
        <taxon>Embryophyta</taxon>
        <taxon>Tracheophyta</taxon>
        <taxon>Spermatophyta</taxon>
        <taxon>Magnoliopsida</taxon>
        <taxon>eudicotyledons</taxon>
        <taxon>Gunneridae</taxon>
        <taxon>Pentapetalae</taxon>
        <taxon>rosids</taxon>
        <taxon>malvids</taxon>
        <taxon>Myrtales</taxon>
        <taxon>Lythraceae</taxon>
        <taxon>Punica</taxon>
    </lineage>
</organism>
<dbReference type="EMBL" id="PGOL01004576">
    <property type="protein sequence ID" value="PKI37055.1"/>
    <property type="molecule type" value="Genomic_DNA"/>
</dbReference>
<evidence type="ECO:0000313" key="2">
    <source>
        <dbReference type="EMBL" id="PKI37055.1"/>
    </source>
</evidence>
<dbReference type="Proteomes" id="UP000233551">
    <property type="component" value="Unassembled WGS sequence"/>
</dbReference>
<accession>A0A2I0HZB7</accession>
<evidence type="ECO:0000256" key="1">
    <source>
        <dbReference type="SAM" id="MobiDB-lite"/>
    </source>
</evidence>
<sequence length="127" mass="13829">MNRAGSDLTGPPARRRNRPEEKLGRAGTTPVAARAHSRPSARTLARSSAPPVCPACLPARPRAPSSPNVHVLAPEHSSKRSTESPDSRTLPRLFPRIPRQEIIRNETGKPRGTPFGPWDFSAISNEK</sequence>
<name>A0A2I0HZB7_PUNGR</name>
<feature type="compositionally biased region" description="Basic and acidic residues" evidence="1">
    <location>
        <begin position="98"/>
        <end position="109"/>
    </location>
</feature>
<dbReference type="AlphaFoldDB" id="A0A2I0HZB7"/>
<evidence type="ECO:0000313" key="3">
    <source>
        <dbReference type="Proteomes" id="UP000233551"/>
    </source>
</evidence>
<gene>
    <name evidence="2" type="ORF">CRG98_042559</name>
</gene>
<feature type="compositionally biased region" description="Low complexity" evidence="1">
    <location>
        <begin position="47"/>
        <end position="67"/>
    </location>
</feature>
<comment type="caution">
    <text evidence="2">The sequence shown here is derived from an EMBL/GenBank/DDBJ whole genome shotgun (WGS) entry which is preliminary data.</text>
</comment>
<keyword evidence="3" id="KW-1185">Reference proteome</keyword>
<reference evidence="2 3" key="1">
    <citation type="submission" date="2017-11" db="EMBL/GenBank/DDBJ databases">
        <title>De-novo sequencing of pomegranate (Punica granatum L.) genome.</title>
        <authorList>
            <person name="Akparov Z."/>
            <person name="Amiraslanov A."/>
            <person name="Hajiyeva S."/>
            <person name="Abbasov M."/>
            <person name="Kaur K."/>
            <person name="Hamwieh A."/>
            <person name="Solovyev V."/>
            <person name="Salamov A."/>
            <person name="Braich B."/>
            <person name="Kosarev P."/>
            <person name="Mahmoud A."/>
            <person name="Hajiyev E."/>
            <person name="Babayeva S."/>
            <person name="Izzatullayeva V."/>
            <person name="Mammadov A."/>
            <person name="Mammadov A."/>
            <person name="Sharifova S."/>
            <person name="Ojaghi J."/>
            <person name="Eynullazada K."/>
            <person name="Bayramov B."/>
            <person name="Abdulazimova A."/>
            <person name="Shahmuradov I."/>
        </authorList>
    </citation>
    <scope>NUCLEOTIDE SEQUENCE [LARGE SCALE GENOMIC DNA]</scope>
    <source>
        <strain evidence="3">cv. AG2017</strain>
        <tissue evidence="2">Leaf</tissue>
    </source>
</reference>